<accession>A0A0E9Q8N8</accession>
<reference evidence="1" key="2">
    <citation type="journal article" date="2015" name="Fish Shellfish Immunol.">
        <title>Early steps in the European eel (Anguilla anguilla)-Vibrio vulnificus interaction in the gills: Role of the RtxA13 toxin.</title>
        <authorList>
            <person name="Callol A."/>
            <person name="Pajuelo D."/>
            <person name="Ebbesson L."/>
            <person name="Teles M."/>
            <person name="MacKenzie S."/>
            <person name="Amaro C."/>
        </authorList>
    </citation>
    <scope>NUCLEOTIDE SEQUENCE</scope>
</reference>
<sequence length="48" mass="5389">MVQTAVLLTAHAKPVPADRHCSIRDISLITPLYISYSNVYQEYSPVRA</sequence>
<protein>
    <submittedName>
        <fullName evidence="1">Uncharacterized protein</fullName>
    </submittedName>
</protein>
<proteinExistence type="predicted"/>
<organism evidence="1">
    <name type="scientific">Anguilla anguilla</name>
    <name type="common">European freshwater eel</name>
    <name type="synonym">Muraena anguilla</name>
    <dbReference type="NCBI Taxonomy" id="7936"/>
    <lineage>
        <taxon>Eukaryota</taxon>
        <taxon>Metazoa</taxon>
        <taxon>Chordata</taxon>
        <taxon>Craniata</taxon>
        <taxon>Vertebrata</taxon>
        <taxon>Euteleostomi</taxon>
        <taxon>Actinopterygii</taxon>
        <taxon>Neopterygii</taxon>
        <taxon>Teleostei</taxon>
        <taxon>Anguilliformes</taxon>
        <taxon>Anguillidae</taxon>
        <taxon>Anguilla</taxon>
    </lineage>
</organism>
<evidence type="ECO:0000313" key="1">
    <source>
        <dbReference type="EMBL" id="JAH13119.1"/>
    </source>
</evidence>
<name>A0A0E9Q8N8_ANGAN</name>
<dbReference type="EMBL" id="GBXM01095458">
    <property type="protein sequence ID" value="JAH13119.1"/>
    <property type="molecule type" value="Transcribed_RNA"/>
</dbReference>
<dbReference type="AlphaFoldDB" id="A0A0E9Q8N8"/>
<reference evidence="1" key="1">
    <citation type="submission" date="2014-11" db="EMBL/GenBank/DDBJ databases">
        <authorList>
            <person name="Amaro Gonzalez C."/>
        </authorList>
    </citation>
    <scope>NUCLEOTIDE SEQUENCE</scope>
</reference>